<keyword evidence="1" id="KW-0472">Membrane</keyword>
<evidence type="ECO:0000313" key="3">
    <source>
        <dbReference type="EMBL" id="MBY5957031.1"/>
    </source>
</evidence>
<dbReference type="EMBL" id="JAHVHU010000003">
    <property type="protein sequence ID" value="MBY5957031.1"/>
    <property type="molecule type" value="Genomic_DNA"/>
</dbReference>
<feature type="transmembrane region" description="Helical" evidence="1">
    <location>
        <begin position="6"/>
        <end position="24"/>
    </location>
</feature>
<dbReference type="SMART" id="SM00740">
    <property type="entry name" value="PASTA"/>
    <property type="match status" value="2"/>
</dbReference>
<sequence>MLKKNLILILLFLIVVFVAIKLGLRWYTHHGEKLTLPDFINQPLAQAIITAEDRSFELVVTDSIFKVNQQGGIILDQNPIKDSKVKRGRKIYVTITKYKPEKVKISQIPELYGKDFERKKKELENAFDIQSEILGYEFDQGASNQILKVLYNQEEIINSEFRKDDVEIEKGSTLQFILSKNVGGAIMMPDLVCKTYNEAAFYVENLNLYIGEVVKDGLLEDEQGAFIYDQIPQAGDNILTGDTIQLYLSSTKPFNCDE</sequence>
<protein>
    <submittedName>
        <fullName evidence="3">PASTA domain-containing protein</fullName>
    </submittedName>
</protein>
<keyword evidence="1" id="KW-1133">Transmembrane helix</keyword>
<gene>
    <name evidence="3" type="ORF">KUV50_02715</name>
</gene>
<dbReference type="Gene3D" id="3.30.10.20">
    <property type="match status" value="2"/>
</dbReference>
<dbReference type="CDD" id="cd06577">
    <property type="entry name" value="PASTA_pknB"/>
    <property type="match status" value="2"/>
</dbReference>
<dbReference type="Proteomes" id="UP000753961">
    <property type="component" value="Unassembled WGS sequence"/>
</dbReference>
<dbReference type="RefSeq" id="WP_222578555.1">
    <property type="nucleotide sequence ID" value="NZ_JAHVHU010000003.1"/>
</dbReference>
<name>A0A953HV18_9BACT</name>
<evidence type="ECO:0000259" key="2">
    <source>
        <dbReference type="PROSITE" id="PS51178"/>
    </source>
</evidence>
<keyword evidence="1" id="KW-0812">Transmembrane</keyword>
<proteinExistence type="predicted"/>
<dbReference type="AlphaFoldDB" id="A0A953HV18"/>
<feature type="domain" description="PASTA" evidence="2">
    <location>
        <begin position="30"/>
        <end position="97"/>
    </location>
</feature>
<reference evidence="3" key="1">
    <citation type="submission" date="2021-06" db="EMBL/GenBank/DDBJ databases">
        <title>44 bacteria genomes isolated from Dapeng, Shenzhen.</title>
        <authorList>
            <person name="Zheng W."/>
            <person name="Yu S."/>
            <person name="Huang Y."/>
        </authorList>
    </citation>
    <scope>NUCLEOTIDE SEQUENCE</scope>
    <source>
        <strain evidence="3">DP5N28-2</strain>
    </source>
</reference>
<dbReference type="InterPro" id="IPR005543">
    <property type="entry name" value="PASTA_dom"/>
</dbReference>
<keyword evidence="4" id="KW-1185">Reference proteome</keyword>
<organism evidence="3 4">
    <name type="scientific">Membranihabitans marinus</name>
    <dbReference type="NCBI Taxonomy" id="1227546"/>
    <lineage>
        <taxon>Bacteria</taxon>
        <taxon>Pseudomonadati</taxon>
        <taxon>Bacteroidota</taxon>
        <taxon>Saprospiria</taxon>
        <taxon>Saprospirales</taxon>
        <taxon>Saprospiraceae</taxon>
        <taxon>Membranihabitans</taxon>
    </lineage>
</organism>
<evidence type="ECO:0000313" key="4">
    <source>
        <dbReference type="Proteomes" id="UP000753961"/>
    </source>
</evidence>
<evidence type="ECO:0000256" key="1">
    <source>
        <dbReference type="SAM" id="Phobius"/>
    </source>
</evidence>
<comment type="caution">
    <text evidence="3">The sequence shown here is derived from an EMBL/GenBank/DDBJ whole genome shotgun (WGS) entry which is preliminary data.</text>
</comment>
<dbReference type="Pfam" id="PF03793">
    <property type="entry name" value="PASTA"/>
    <property type="match status" value="2"/>
</dbReference>
<accession>A0A953HV18</accession>
<dbReference type="PROSITE" id="PS51178">
    <property type="entry name" value="PASTA"/>
    <property type="match status" value="1"/>
</dbReference>